<feature type="transmembrane region" description="Helical" evidence="1">
    <location>
        <begin position="273"/>
        <end position="290"/>
    </location>
</feature>
<comment type="caution">
    <text evidence="2">The sequence shown here is derived from an EMBL/GenBank/DDBJ whole genome shotgun (WGS) entry which is preliminary data.</text>
</comment>
<organism evidence="2 3">
    <name type="scientific">Candidatus Daviesbacteria bacterium GW2011_GWA2_42_7</name>
    <dbReference type="NCBI Taxonomy" id="1618425"/>
    <lineage>
        <taxon>Bacteria</taxon>
        <taxon>Candidatus Daviesiibacteriota</taxon>
    </lineage>
</organism>
<feature type="transmembrane region" description="Helical" evidence="1">
    <location>
        <begin position="324"/>
        <end position="343"/>
    </location>
</feature>
<feature type="transmembrane region" description="Helical" evidence="1">
    <location>
        <begin position="350"/>
        <end position="368"/>
    </location>
</feature>
<feature type="transmembrane region" description="Helical" evidence="1">
    <location>
        <begin position="5"/>
        <end position="23"/>
    </location>
</feature>
<feature type="transmembrane region" description="Helical" evidence="1">
    <location>
        <begin position="299"/>
        <end position="318"/>
    </location>
</feature>
<evidence type="ECO:0000313" key="2">
    <source>
        <dbReference type="EMBL" id="KKS71222.1"/>
    </source>
</evidence>
<dbReference type="EMBL" id="LCEJ01000003">
    <property type="protein sequence ID" value="KKS71222.1"/>
    <property type="molecule type" value="Genomic_DNA"/>
</dbReference>
<keyword evidence="1" id="KW-0472">Membrane</keyword>
<dbReference type="AlphaFoldDB" id="A0A0G1BD48"/>
<dbReference type="Proteomes" id="UP000034785">
    <property type="component" value="Unassembled WGS sequence"/>
</dbReference>
<proteinExistence type="predicted"/>
<protein>
    <submittedName>
        <fullName evidence="2">Uncharacterized protein</fullName>
    </submittedName>
</protein>
<evidence type="ECO:0000313" key="3">
    <source>
        <dbReference type="Proteomes" id="UP000034785"/>
    </source>
</evidence>
<gene>
    <name evidence="2" type="ORF">UV41_C0003G0007</name>
</gene>
<feature type="transmembrane region" description="Helical" evidence="1">
    <location>
        <begin position="166"/>
        <end position="193"/>
    </location>
</feature>
<keyword evidence="1" id="KW-1133">Transmembrane helix</keyword>
<sequence>MKKRTIFLIIALLIFGIFYKLHWTSGGNFIFNMDNARDMVDVREMVVLDKLRLIGPTSGVEGFFNGPGWYYLLAIPFILSKGNPYGAVVLMIVLWAIGGFFLMKLLSRYGVWVVLLGGVVWISSNYVMLATLYSYNPNPVVLLAPLFIYLLEKYINTNSLLYGVEAWILGGLFFNFEMAFGIFIPAIFFAAIIISGKKHLFYGRYFWVGFTFFVILLLPQILFELRHDFFMTKSVMNYLNKGVSSGSSILSRFDTAKNTYLGALSGTMMNWEFLSRLTVIAWILIILKFFRDRKFGKDTLLIIVMLFLIIPPLFHILLPIKVMSWHLGGTMAAAIIFIAALLGRLGNLGSLGKLISIVLSVVVVAYAVNNLEIHKNMFGKKVSLDASVFMNEISAVDYVYREAQGKNFRVYVYLPSVIDYPYQYLFWWYGQKEYGFFPKDYAYLPDKPEYIRDKEKLGGGKSPEDSGLTFLIKQPDTIGQRHLWENSFSHLPLLNSVSVGPLIIETRQQIP</sequence>
<feature type="transmembrane region" description="Helical" evidence="1">
    <location>
        <begin position="205"/>
        <end position="223"/>
    </location>
</feature>
<evidence type="ECO:0000256" key="1">
    <source>
        <dbReference type="SAM" id="Phobius"/>
    </source>
</evidence>
<feature type="transmembrane region" description="Helical" evidence="1">
    <location>
        <begin position="109"/>
        <end position="135"/>
    </location>
</feature>
<accession>A0A0G1BD48</accession>
<name>A0A0G1BD48_9BACT</name>
<keyword evidence="1" id="KW-0812">Transmembrane</keyword>
<feature type="transmembrane region" description="Helical" evidence="1">
    <location>
        <begin position="85"/>
        <end position="102"/>
    </location>
</feature>
<reference evidence="2 3" key="1">
    <citation type="journal article" date="2015" name="Nature">
        <title>rRNA introns, odd ribosomes, and small enigmatic genomes across a large radiation of phyla.</title>
        <authorList>
            <person name="Brown C.T."/>
            <person name="Hug L.A."/>
            <person name="Thomas B.C."/>
            <person name="Sharon I."/>
            <person name="Castelle C.J."/>
            <person name="Singh A."/>
            <person name="Wilkins M.J."/>
            <person name="Williams K.H."/>
            <person name="Banfield J.F."/>
        </authorList>
    </citation>
    <scope>NUCLEOTIDE SEQUENCE [LARGE SCALE GENOMIC DNA]</scope>
</reference>